<dbReference type="Proteomes" id="UP000276133">
    <property type="component" value="Unassembled WGS sequence"/>
</dbReference>
<reference evidence="1 2" key="1">
    <citation type="journal article" date="2018" name="Sci. Rep.">
        <title>Genomic signatures of local adaptation to the degree of environmental predictability in rotifers.</title>
        <authorList>
            <person name="Franch-Gras L."/>
            <person name="Hahn C."/>
            <person name="Garcia-Roger E.M."/>
            <person name="Carmona M.J."/>
            <person name="Serra M."/>
            <person name="Gomez A."/>
        </authorList>
    </citation>
    <scope>NUCLEOTIDE SEQUENCE [LARGE SCALE GENOMIC DNA]</scope>
    <source>
        <strain evidence="1">HYR1</strain>
    </source>
</reference>
<gene>
    <name evidence="1" type="ORF">BpHYR1_007686</name>
</gene>
<protein>
    <submittedName>
        <fullName evidence="1">Uncharacterized protein</fullName>
    </submittedName>
</protein>
<evidence type="ECO:0000313" key="2">
    <source>
        <dbReference type="Proteomes" id="UP000276133"/>
    </source>
</evidence>
<name>A0A3M7SPJ1_BRAPC</name>
<accession>A0A3M7SPJ1</accession>
<comment type="caution">
    <text evidence="1">The sequence shown here is derived from an EMBL/GenBank/DDBJ whole genome shotgun (WGS) entry which is preliminary data.</text>
</comment>
<proteinExistence type="predicted"/>
<sequence>MDDKKPDRFLNPDYCLSETDLLLEISSISSQVFRRFLNPLIECPHSFKDSSILKRHHHSSTKNPLFCSPFQLPCSNKNTCSHKKSNFEICVDITLTKLKYSQLWVLIPYFLHIVLKNWNGSTLSGKSELEFFR</sequence>
<keyword evidence="2" id="KW-1185">Reference proteome</keyword>
<evidence type="ECO:0000313" key="1">
    <source>
        <dbReference type="EMBL" id="RNA37625.1"/>
    </source>
</evidence>
<dbReference type="EMBL" id="REGN01001011">
    <property type="protein sequence ID" value="RNA37625.1"/>
    <property type="molecule type" value="Genomic_DNA"/>
</dbReference>
<dbReference type="AlphaFoldDB" id="A0A3M7SPJ1"/>
<organism evidence="1 2">
    <name type="scientific">Brachionus plicatilis</name>
    <name type="common">Marine rotifer</name>
    <name type="synonym">Brachionus muelleri</name>
    <dbReference type="NCBI Taxonomy" id="10195"/>
    <lineage>
        <taxon>Eukaryota</taxon>
        <taxon>Metazoa</taxon>
        <taxon>Spiralia</taxon>
        <taxon>Gnathifera</taxon>
        <taxon>Rotifera</taxon>
        <taxon>Eurotatoria</taxon>
        <taxon>Monogononta</taxon>
        <taxon>Pseudotrocha</taxon>
        <taxon>Ploima</taxon>
        <taxon>Brachionidae</taxon>
        <taxon>Brachionus</taxon>
    </lineage>
</organism>